<reference evidence="1 2" key="1">
    <citation type="journal article" date="2016" name="Nat. Commun.">
        <title>Thousands of microbial genomes shed light on interconnected biogeochemical processes in an aquifer system.</title>
        <authorList>
            <person name="Anantharaman K."/>
            <person name="Brown C.T."/>
            <person name="Hug L.A."/>
            <person name="Sharon I."/>
            <person name="Castelle C.J."/>
            <person name="Probst A.J."/>
            <person name="Thomas B.C."/>
            <person name="Singh A."/>
            <person name="Wilkins M.J."/>
            <person name="Karaoz U."/>
            <person name="Brodie E.L."/>
            <person name="Williams K.H."/>
            <person name="Hubbard S.S."/>
            <person name="Banfield J.F."/>
        </authorList>
    </citation>
    <scope>NUCLEOTIDE SEQUENCE [LARGE SCALE GENOMIC DNA]</scope>
</reference>
<dbReference type="Proteomes" id="UP000176282">
    <property type="component" value="Unassembled WGS sequence"/>
</dbReference>
<sequence length="114" mass="13509">MTRLMRARTWRERREQLEGENRIGLEGVGPFPRFFQFLESNKISAFSEAQKIVTVPLMISEERYPDCSNHVLLYWTGECQDTSEFDHVFHHLDGNTYHKCDERCIKYKLPGLVK</sequence>
<evidence type="ECO:0000313" key="1">
    <source>
        <dbReference type="EMBL" id="OGH67744.1"/>
    </source>
</evidence>
<proteinExistence type="predicted"/>
<dbReference type="STRING" id="1798680.A3J66_00850"/>
<comment type="caution">
    <text evidence="1">The sequence shown here is derived from an EMBL/GenBank/DDBJ whole genome shotgun (WGS) entry which is preliminary data.</text>
</comment>
<dbReference type="EMBL" id="MFQB01000026">
    <property type="protein sequence ID" value="OGH67744.1"/>
    <property type="molecule type" value="Genomic_DNA"/>
</dbReference>
<gene>
    <name evidence="1" type="ORF">A3J66_00850</name>
</gene>
<protein>
    <submittedName>
        <fullName evidence="1">Uncharacterized protein</fullName>
    </submittedName>
</protein>
<dbReference type="AlphaFoldDB" id="A0A1F6M7Y0"/>
<organism evidence="1 2">
    <name type="scientific">Candidatus Magasanikbacteria bacterium RIFCSPHIGHO2_02_FULL_47_14</name>
    <dbReference type="NCBI Taxonomy" id="1798680"/>
    <lineage>
        <taxon>Bacteria</taxon>
        <taxon>Candidatus Magasanikiibacteriota</taxon>
    </lineage>
</organism>
<accession>A0A1F6M7Y0</accession>
<evidence type="ECO:0000313" key="2">
    <source>
        <dbReference type="Proteomes" id="UP000176282"/>
    </source>
</evidence>
<name>A0A1F6M7Y0_9BACT</name>